<dbReference type="AlphaFoldDB" id="A0A561VY56"/>
<dbReference type="EMBL" id="VIWZ01000001">
    <property type="protein sequence ID" value="TWG16538.1"/>
    <property type="molecule type" value="Genomic_DNA"/>
</dbReference>
<dbReference type="Proteomes" id="UP000317685">
    <property type="component" value="Unassembled WGS sequence"/>
</dbReference>
<dbReference type="GeneID" id="300127483"/>
<evidence type="ECO:0008006" key="3">
    <source>
        <dbReference type="Google" id="ProtNLM"/>
    </source>
</evidence>
<evidence type="ECO:0000313" key="2">
    <source>
        <dbReference type="Proteomes" id="UP000317685"/>
    </source>
</evidence>
<reference evidence="1 2" key="1">
    <citation type="submission" date="2019-06" db="EMBL/GenBank/DDBJ databases">
        <title>Sequencing the genomes of 1000 actinobacteria strains.</title>
        <authorList>
            <person name="Klenk H.-P."/>
        </authorList>
    </citation>
    <scope>NUCLEOTIDE SEQUENCE [LARGE SCALE GENOMIC DNA]</scope>
    <source>
        <strain evidence="1 2">DSM 45885</strain>
    </source>
</reference>
<sequence length="83" mass="9475">MSPHLPMRPAWLCRNCAAPWPCGRARLDLATEFYGHSIALAFYLAASMQEAMDDVYRLGLRPDLPALHARFLGWLSLARRPHR</sequence>
<proteinExistence type="predicted"/>
<name>A0A561VY56_9ACTN</name>
<gene>
    <name evidence="1" type="ORF">FHU34_111877</name>
</gene>
<comment type="caution">
    <text evidence="1">The sequence shown here is derived from an EMBL/GenBank/DDBJ whole genome shotgun (WGS) entry which is preliminary data.</text>
</comment>
<evidence type="ECO:0000313" key="1">
    <source>
        <dbReference type="EMBL" id="TWG16538.1"/>
    </source>
</evidence>
<protein>
    <recommendedName>
        <fullName evidence="3">Flavin reductase</fullName>
    </recommendedName>
</protein>
<keyword evidence="2" id="KW-1185">Reference proteome</keyword>
<dbReference type="OrthoDB" id="3393036at2"/>
<dbReference type="RefSeq" id="WP_145779594.1">
    <property type="nucleotide sequence ID" value="NZ_VIWZ01000001.1"/>
</dbReference>
<organism evidence="1 2">
    <name type="scientific">Micromonospora taraxaci</name>
    <dbReference type="NCBI Taxonomy" id="1316803"/>
    <lineage>
        <taxon>Bacteria</taxon>
        <taxon>Bacillati</taxon>
        <taxon>Actinomycetota</taxon>
        <taxon>Actinomycetes</taxon>
        <taxon>Micromonosporales</taxon>
        <taxon>Micromonosporaceae</taxon>
        <taxon>Micromonospora</taxon>
    </lineage>
</organism>
<accession>A0A561VY56</accession>